<dbReference type="GO" id="GO:0009307">
    <property type="term" value="P:DNA restriction-modification system"/>
    <property type="evidence" value="ECO:0007669"/>
    <property type="project" value="InterPro"/>
</dbReference>
<accession>A0A1L8WQQ0</accession>
<dbReference type="Pfam" id="PF12728">
    <property type="entry name" value="HTH_17"/>
    <property type="match status" value="1"/>
</dbReference>
<dbReference type="NCBIfam" id="TIGR00571">
    <property type="entry name" value="dam"/>
    <property type="match status" value="1"/>
</dbReference>
<dbReference type="RefSeq" id="WP_071854815.1">
    <property type="nucleotide sequence ID" value="NZ_JXLB01000004.1"/>
</dbReference>
<organism evidence="9 10">
    <name type="scientific">Enterococcus ratti</name>
    <dbReference type="NCBI Taxonomy" id="150033"/>
    <lineage>
        <taxon>Bacteria</taxon>
        <taxon>Bacillati</taxon>
        <taxon>Bacillota</taxon>
        <taxon>Bacilli</taxon>
        <taxon>Lactobacillales</taxon>
        <taxon>Enterococcaceae</taxon>
        <taxon>Enterococcus</taxon>
    </lineage>
</organism>
<dbReference type="InterPro" id="IPR002052">
    <property type="entry name" value="DNA_methylase_N6_adenine_CS"/>
</dbReference>
<reference evidence="9 10" key="1">
    <citation type="submission" date="2014-12" db="EMBL/GenBank/DDBJ databases">
        <title>Draft genome sequences of 29 type strains of Enterococci.</title>
        <authorList>
            <person name="Zhong Z."/>
            <person name="Sun Z."/>
            <person name="Liu W."/>
            <person name="Zhang W."/>
            <person name="Zhang H."/>
        </authorList>
    </citation>
    <scope>NUCLEOTIDE SEQUENCE [LARGE SCALE GENOMIC DNA]</scope>
    <source>
        <strain evidence="9 10">DSM 15687</strain>
    </source>
</reference>
<feature type="domain" description="Helix-turn-helix" evidence="8">
    <location>
        <begin position="1"/>
        <end position="37"/>
    </location>
</feature>
<evidence type="ECO:0000313" key="10">
    <source>
        <dbReference type="Proteomes" id="UP000182152"/>
    </source>
</evidence>
<dbReference type="InterPro" id="IPR012186">
    <property type="entry name" value="Ade-mod_methylase_MStsI"/>
</dbReference>
<dbReference type="PANTHER" id="PTHR30481:SF3">
    <property type="entry name" value="DNA ADENINE METHYLASE"/>
    <property type="match status" value="1"/>
</dbReference>
<keyword evidence="5 7" id="KW-0949">S-adenosyl-L-methionine</keyword>
<dbReference type="PROSITE" id="PS00092">
    <property type="entry name" value="N6_MTASE"/>
    <property type="match status" value="1"/>
</dbReference>
<comment type="similarity">
    <text evidence="1 7">Belongs to the N(4)/N(6)-methyltransferase family.</text>
</comment>
<evidence type="ECO:0000313" key="9">
    <source>
        <dbReference type="EMBL" id="OJG83349.1"/>
    </source>
</evidence>
<dbReference type="InterPro" id="IPR029063">
    <property type="entry name" value="SAM-dependent_MTases_sf"/>
</dbReference>
<dbReference type="Gene3D" id="1.10.1020.10">
    <property type="entry name" value="Adenine-specific Methyltransferase, Domain 2"/>
    <property type="match status" value="1"/>
</dbReference>
<dbReference type="AlphaFoldDB" id="A0A1L8WQQ0"/>
<evidence type="ECO:0000256" key="6">
    <source>
        <dbReference type="ARBA" id="ARBA00047942"/>
    </source>
</evidence>
<dbReference type="InterPro" id="IPR012327">
    <property type="entry name" value="MeTrfase_D12"/>
</dbReference>
<dbReference type="PIRSF" id="PIRSF036638">
    <property type="entry name" value="M_m6A_StsI"/>
    <property type="match status" value="1"/>
</dbReference>
<dbReference type="InterPro" id="IPR023095">
    <property type="entry name" value="Ade_MeTrfase_dom_2"/>
</dbReference>
<comment type="catalytic activity">
    <reaction evidence="6 7">
        <text>a 2'-deoxyadenosine in DNA + S-adenosyl-L-methionine = an N(6)-methyl-2'-deoxyadenosine in DNA + S-adenosyl-L-homocysteine + H(+)</text>
        <dbReference type="Rhea" id="RHEA:15197"/>
        <dbReference type="Rhea" id="RHEA-COMP:12418"/>
        <dbReference type="Rhea" id="RHEA-COMP:12419"/>
        <dbReference type="ChEBI" id="CHEBI:15378"/>
        <dbReference type="ChEBI" id="CHEBI:57856"/>
        <dbReference type="ChEBI" id="CHEBI:59789"/>
        <dbReference type="ChEBI" id="CHEBI:90615"/>
        <dbReference type="ChEBI" id="CHEBI:90616"/>
        <dbReference type="EC" id="2.1.1.72"/>
    </reaction>
</comment>
<keyword evidence="4 7" id="KW-0808">Transferase</keyword>
<dbReference type="PRINTS" id="PR00505">
    <property type="entry name" value="D12N6MTFRASE"/>
</dbReference>
<dbReference type="STRING" id="150033.RV14_GL001707"/>
<dbReference type="GO" id="GO:0009007">
    <property type="term" value="F:site-specific DNA-methyltransferase (adenine-specific) activity"/>
    <property type="evidence" value="ECO:0007669"/>
    <property type="project" value="UniProtKB-UniRule"/>
</dbReference>
<keyword evidence="3 7" id="KW-0489">Methyltransferase</keyword>
<dbReference type="InterPro" id="IPR041657">
    <property type="entry name" value="HTH_17"/>
</dbReference>
<evidence type="ECO:0000256" key="4">
    <source>
        <dbReference type="ARBA" id="ARBA00022679"/>
    </source>
</evidence>
<dbReference type="GO" id="GO:1904047">
    <property type="term" value="F:S-adenosyl-L-methionine binding"/>
    <property type="evidence" value="ECO:0007669"/>
    <property type="project" value="TreeGrafter"/>
</dbReference>
<protein>
    <recommendedName>
        <fullName evidence="2 7">Site-specific DNA-methyltransferase (adenine-specific)</fullName>
        <ecNumber evidence="2 7">2.1.1.72</ecNumber>
    </recommendedName>
</protein>
<dbReference type="GO" id="GO:0006298">
    <property type="term" value="P:mismatch repair"/>
    <property type="evidence" value="ECO:0007669"/>
    <property type="project" value="TreeGrafter"/>
</dbReference>
<evidence type="ECO:0000256" key="7">
    <source>
        <dbReference type="RuleBase" id="RU361257"/>
    </source>
</evidence>
<dbReference type="SUPFAM" id="SSF53335">
    <property type="entry name" value="S-adenosyl-L-methionine-dependent methyltransferases"/>
    <property type="match status" value="2"/>
</dbReference>
<dbReference type="EMBL" id="JXLB01000004">
    <property type="protein sequence ID" value="OJG83349.1"/>
    <property type="molecule type" value="Genomic_DNA"/>
</dbReference>
<evidence type="ECO:0000256" key="5">
    <source>
        <dbReference type="ARBA" id="ARBA00022691"/>
    </source>
</evidence>
<keyword evidence="10" id="KW-1185">Reference proteome</keyword>
<dbReference type="Proteomes" id="UP000182152">
    <property type="component" value="Unassembled WGS sequence"/>
</dbReference>
<dbReference type="GO" id="GO:0043565">
    <property type="term" value="F:sequence-specific DNA binding"/>
    <property type="evidence" value="ECO:0007669"/>
    <property type="project" value="TreeGrafter"/>
</dbReference>
<dbReference type="Gene3D" id="3.40.50.150">
    <property type="entry name" value="Vaccinia Virus protein VP39"/>
    <property type="match status" value="2"/>
</dbReference>
<evidence type="ECO:0000256" key="3">
    <source>
        <dbReference type="ARBA" id="ARBA00022603"/>
    </source>
</evidence>
<dbReference type="GO" id="GO:0032259">
    <property type="term" value="P:methylation"/>
    <property type="evidence" value="ECO:0007669"/>
    <property type="project" value="UniProtKB-KW"/>
</dbReference>
<name>A0A1L8WQQ0_9ENTE</name>
<sequence>MMTTQELITKYDISRQTLYNWVRKKEIPAPTEKKGRQNIWTTEQIKLIDKKISKNTSEQLKLFEIDSPLKIGNRRYLGSKQKMLSFINKIVTENTTNVTKVADVFAGTGVVADMFNKQGKTIIVNDILTSNYISYQTWFDNKDIDEKNVKAKIKELNSLSGITGYVTKNFGNRYFSIPNARKIDAIREKIETYNDLNSREKAFLLTSLLYAMDKIANTVGHFDAYRKKMDSLTPLYLKMPEINKNSNNEIYNQDANQLVRKIEADLVYIDTPYNSRGYESAYHVLENVMEWKKPAVEGIAKKAVDRSKKASDYTKVKAPQAFDDLIQNINARYILVSYNNMAKKGNSRSNAKISNKEIITSLKKRGHVKVFETDFNAFTTGKSQITNHKELLYLCKVDDEIIPSALNYTGGKQKLLPQLKPLFPDTYSRFIDLFAGGANVTINLIKQNKADKYLINDIDNHVIDFYKYLSRIDINKFVNSVEKKISEYKLSNSKMYGYNYYKTSSAKGLGSYNKEKFLKLRDDYNTSPSPELFYLLIVFGFNNQIRFNSKGEYNLPVGKRDFNKRMKKKLKTFAQTIKNNKLTFSSKDFRNIKFEKNDFIYADPPYLITTASYNESGRWSEKDEYELYDYLDKANDRGAKFALSNVLFHKGKENEILNNWASDYNLHVLDYHYNNSNYQSKARENKTIEVLVTNY</sequence>
<dbReference type="PANTHER" id="PTHR30481">
    <property type="entry name" value="DNA ADENINE METHYLASE"/>
    <property type="match status" value="1"/>
</dbReference>
<dbReference type="OrthoDB" id="9805629at2"/>
<proteinExistence type="inferred from homology"/>
<dbReference type="EC" id="2.1.1.72" evidence="2 7"/>
<gene>
    <name evidence="9" type="ORF">RV14_GL001707</name>
</gene>
<evidence type="ECO:0000256" key="1">
    <source>
        <dbReference type="ARBA" id="ARBA00006594"/>
    </source>
</evidence>
<dbReference type="Pfam" id="PF02086">
    <property type="entry name" value="MethyltransfD12"/>
    <property type="match status" value="2"/>
</dbReference>
<comment type="caution">
    <text evidence="9">The sequence shown here is derived from an EMBL/GenBank/DDBJ whole genome shotgun (WGS) entry which is preliminary data.</text>
</comment>
<evidence type="ECO:0000256" key="2">
    <source>
        <dbReference type="ARBA" id="ARBA00011900"/>
    </source>
</evidence>
<evidence type="ECO:0000259" key="8">
    <source>
        <dbReference type="Pfam" id="PF12728"/>
    </source>
</evidence>